<organism evidence="6 7">
    <name type="scientific">Dictyostelium purpureum</name>
    <name type="common">Slime mold</name>
    <dbReference type="NCBI Taxonomy" id="5786"/>
    <lineage>
        <taxon>Eukaryota</taxon>
        <taxon>Amoebozoa</taxon>
        <taxon>Evosea</taxon>
        <taxon>Eumycetozoa</taxon>
        <taxon>Dictyostelia</taxon>
        <taxon>Dictyosteliales</taxon>
        <taxon>Dictyosteliaceae</taxon>
        <taxon>Dictyostelium</taxon>
    </lineage>
</organism>
<feature type="domain" description="RRM" evidence="5">
    <location>
        <begin position="44"/>
        <end position="135"/>
    </location>
</feature>
<dbReference type="AlphaFoldDB" id="F0ZSX0"/>
<dbReference type="OMA" id="NQWSTEI"/>
<dbReference type="GO" id="GO:0006310">
    <property type="term" value="P:DNA recombination"/>
    <property type="evidence" value="ECO:0007669"/>
    <property type="project" value="UniProtKB-ARBA"/>
</dbReference>
<name>F0ZSX0_DICPU</name>
<dbReference type="VEuPathDB" id="AmoebaDB:DICPUDRAFT_81244"/>
<keyword evidence="3" id="KW-0234">DNA repair</keyword>
<gene>
    <name evidence="6" type="ORF">DICPUDRAFT_81244</name>
</gene>
<dbReference type="Gene3D" id="3.30.390.80">
    <property type="entry name" value="DNA repair protein Rad52/59/22"/>
    <property type="match status" value="1"/>
</dbReference>
<dbReference type="Pfam" id="PF00076">
    <property type="entry name" value="RRM_1"/>
    <property type="match status" value="1"/>
</dbReference>
<dbReference type="InterPro" id="IPR042525">
    <property type="entry name" value="Rad52_Rad59_Rad22_sf"/>
</dbReference>
<evidence type="ECO:0000256" key="3">
    <source>
        <dbReference type="ARBA" id="ARBA00023204"/>
    </source>
</evidence>
<dbReference type="InterPro" id="IPR012677">
    <property type="entry name" value="Nucleotide-bd_a/b_plait_sf"/>
</dbReference>
<keyword evidence="4" id="KW-0694">RNA-binding</keyword>
<dbReference type="STRING" id="5786.F0ZSX0"/>
<dbReference type="SUPFAM" id="SSF54928">
    <property type="entry name" value="RNA-binding domain, RBD"/>
    <property type="match status" value="1"/>
</dbReference>
<comment type="similarity">
    <text evidence="1">Belongs to the RAD52 family.</text>
</comment>
<dbReference type="EMBL" id="GL871165">
    <property type="protein sequence ID" value="EGC32944.1"/>
    <property type="molecule type" value="Genomic_DNA"/>
</dbReference>
<dbReference type="SMART" id="SM00360">
    <property type="entry name" value="RRM"/>
    <property type="match status" value="1"/>
</dbReference>
<dbReference type="GO" id="GO:0005730">
    <property type="term" value="C:nucleolus"/>
    <property type="evidence" value="ECO:0000318"/>
    <property type="project" value="GO_Central"/>
</dbReference>
<dbReference type="OrthoDB" id="20570at2759"/>
<dbReference type="FunFam" id="3.30.390.80:FF:000004">
    <property type="entry name" value="Uncharacterized protein"/>
    <property type="match status" value="1"/>
</dbReference>
<evidence type="ECO:0000256" key="1">
    <source>
        <dbReference type="ARBA" id="ARBA00006638"/>
    </source>
</evidence>
<dbReference type="GO" id="GO:0003723">
    <property type="term" value="F:RNA binding"/>
    <property type="evidence" value="ECO:0007669"/>
    <property type="project" value="UniProtKB-UniRule"/>
</dbReference>
<dbReference type="PANTHER" id="PTHR31164:SF1">
    <property type="entry name" value="RAD52 MOTIF-CONTAINING PROTEIN 1"/>
    <property type="match status" value="1"/>
</dbReference>
<dbReference type="Gene3D" id="3.30.70.330">
    <property type="match status" value="1"/>
</dbReference>
<evidence type="ECO:0000313" key="7">
    <source>
        <dbReference type="Proteomes" id="UP000001064"/>
    </source>
</evidence>
<dbReference type="FunCoup" id="F0ZSX0">
    <property type="interactions" value="6"/>
</dbReference>
<keyword evidence="7" id="KW-1185">Reference proteome</keyword>
<dbReference type="KEGG" id="dpp:DICPUDRAFT_81244"/>
<dbReference type="Pfam" id="PF04098">
    <property type="entry name" value="Rad52_Rad22"/>
    <property type="match status" value="1"/>
</dbReference>
<dbReference type="InterPro" id="IPR040224">
    <property type="entry name" value="RDM1"/>
</dbReference>
<dbReference type="RefSeq" id="XP_003290510.1">
    <property type="nucleotide sequence ID" value="XM_003290462.1"/>
</dbReference>
<sequence length="314" mass="36600">MTQHNFNIPNFSQDFNPIKPHNFNNLIQLNDMEIFLFKTPSNKKTILITELERSIKEKDLRDIFSRFGLIYDIKIYMDQNKPTSMCLLKFFLENSATMAHNASVRNEIEINGKHCNVMISKFKSDKELDMPITKSIQAINGILGFNQWSTEINQMERDYTRELIVENQETNEIKKVFESRWASQVYFTLKQIDLKVQAVGFGTEEGDTVDDAVKQAKKVSITNARKEIFSKIGIIINNSDNTSTPFVLDESIIVLPPQEEDHNQYFDDSFINDELNQQQQEEEEQPLQLQQEDEFILNDNEITMDFDFDATIPQ</sequence>
<dbReference type="SUPFAM" id="SSF54768">
    <property type="entry name" value="dsRNA-binding domain-like"/>
    <property type="match status" value="1"/>
</dbReference>
<evidence type="ECO:0000313" key="6">
    <source>
        <dbReference type="EMBL" id="EGC32944.1"/>
    </source>
</evidence>
<protein>
    <recommendedName>
        <fullName evidence="5">RRM domain-containing protein</fullName>
    </recommendedName>
</protein>
<dbReference type="Proteomes" id="UP000001064">
    <property type="component" value="Unassembled WGS sequence"/>
</dbReference>
<dbReference type="GeneID" id="10507928"/>
<dbReference type="CDD" id="cd00590">
    <property type="entry name" value="RRM_SF"/>
    <property type="match status" value="1"/>
</dbReference>
<evidence type="ECO:0000256" key="4">
    <source>
        <dbReference type="PROSITE-ProRule" id="PRU00176"/>
    </source>
</evidence>
<dbReference type="InterPro" id="IPR035979">
    <property type="entry name" value="RBD_domain_sf"/>
</dbReference>
<dbReference type="PANTHER" id="PTHR31164">
    <property type="entry name" value="RAD52 MOTIF-CONTAINING PROTEIN 1"/>
    <property type="match status" value="1"/>
</dbReference>
<reference evidence="7" key="1">
    <citation type="journal article" date="2011" name="Genome Biol.">
        <title>Comparative genomics of the social amoebae Dictyostelium discoideum and Dictyostelium purpureum.</title>
        <authorList>
            <consortium name="US DOE Joint Genome Institute (JGI-PGF)"/>
            <person name="Sucgang R."/>
            <person name="Kuo A."/>
            <person name="Tian X."/>
            <person name="Salerno W."/>
            <person name="Parikh A."/>
            <person name="Feasley C.L."/>
            <person name="Dalin E."/>
            <person name="Tu H."/>
            <person name="Huang E."/>
            <person name="Barry K."/>
            <person name="Lindquist E."/>
            <person name="Shapiro H."/>
            <person name="Bruce D."/>
            <person name="Schmutz J."/>
            <person name="Salamov A."/>
            <person name="Fey P."/>
            <person name="Gaudet P."/>
            <person name="Anjard C."/>
            <person name="Babu M.M."/>
            <person name="Basu S."/>
            <person name="Bushmanova Y."/>
            <person name="van der Wel H."/>
            <person name="Katoh-Kurasawa M."/>
            <person name="Dinh C."/>
            <person name="Coutinho P.M."/>
            <person name="Saito T."/>
            <person name="Elias M."/>
            <person name="Schaap P."/>
            <person name="Kay R.R."/>
            <person name="Henrissat B."/>
            <person name="Eichinger L."/>
            <person name="Rivero F."/>
            <person name="Putnam N.H."/>
            <person name="West C.M."/>
            <person name="Loomis W.F."/>
            <person name="Chisholm R.L."/>
            <person name="Shaulsky G."/>
            <person name="Strassmann J.E."/>
            <person name="Queller D.C."/>
            <person name="Kuspa A."/>
            <person name="Grigoriev I.V."/>
        </authorList>
    </citation>
    <scope>NUCLEOTIDE SEQUENCE [LARGE SCALE GENOMIC DNA]</scope>
    <source>
        <strain evidence="7">QSDP1</strain>
    </source>
</reference>
<dbReference type="InterPro" id="IPR000504">
    <property type="entry name" value="RRM_dom"/>
</dbReference>
<dbReference type="PROSITE" id="PS50102">
    <property type="entry name" value="RRM"/>
    <property type="match status" value="1"/>
</dbReference>
<accession>F0ZSX0</accession>
<dbReference type="GO" id="GO:0006302">
    <property type="term" value="P:double-strand break repair"/>
    <property type="evidence" value="ECO:0007669"/>
    <property type="project" value="UniProtKB-ARBA"/>
</dbReference>
<evidence type="ECO:0000256" key="2">
    <source>
        <dbReference type="ARBA" id="ARBA00022763"/>
    </source>
</evidence>
<keyword evidence="2" id="KW-0227">DNA damage</keyword>
<evidence type="ECO:0000259" key="5">
    <source>
        <dbReference type="PROSITE" id="PS50102"/>
    </source>
</evidence>
<dbReference type="InParanoid" id="F0ZSX0"/>
<dbReference type="InterPro" id="IPR041247">
    <property type="entry name" value="Rad52_fam"/>
</dbReference>
<proteinExistence type="inferred from homology"/>
<dbReference type="eggNOG" id="ENOG502RBFX">
    <property type="taxonomic scope" value="Eukaryota"/>
</dbReference>